<reference evidence="5 6" key="1">
    <citation type="journal article" date="2010" name="Nature">
        <title>The Ectocarpus genome and the independent evolution of multicellularity in brown algae.</title>
        <authorList>
            <person name="Cock J.M."/>
            <person name="Sterck L."/>
            <person name="Rouze P."/>
            <person name="Scornet D."/>
            <person name="Allen A.E."/>
            <person name="Amoutzias G."/>
            <person name="Anthouard V."/>
            <person name="Artiguenave F."/>
            <person name="Aury J.M."/>
            <person name="Badger J.H."/>
            <person name="Beszteri B."/>
            <person name="Billiau K."/>
            <person name="Bonnet E."/>
            <person name="Bothwell J.H."/>
            <person name="Bowler C."/>
            <person name="Boyen C."/>
            <person name="Brownlee C."/>
            <person name="Carrano C.J."/>
            <person name="Charrier B."/>
            <person name="Cho G.Y."/>
            <person name="Coelho S.M."/>
            <person name="Collen J."/>
            <person name="Corre E."/>
            <person name="Da Silva C."/>
            <person name="Delage L."/>
            <person name="Delaroque N."/>
            <person name="Dittami S.M."/>
            <person name="Doulbeau S."/>
            <person name="Elias M."/>
            <person name="Farnham G."/>
            <person name="Gachon C.M."/>
            <person name="Gschloessl B."/>
            <person name="Heesch S."/>
            <person name="Jabbari K."/>
            <person name="Jubin C."/>
            <person name="Kawai H."/>
            <person name="Kimura K."/>
            <person name="Kloareg B."/>
            <person name="Kupper F.C."/>
            <person name="Lang D."/>
            <person name="Le Bail A."/>
            <person name="Leblanc C."/>
            <person name="Lerouge P."/>
            <person name="Lohr M."/>
            <person name="Lopez P.J."/>
            <person name="Martens C."/>
            <person name="Maumus F."/>
            <person name="Michel G."/>
            <person name="Miranda-Saavedra D."/>
            <person name="Morales J."/>
            <person name="Moreau H."/>
            <person name="Motomura T."/>
            <person name="Nagasato C."/>
            <person name="Napoli C.A."/>
            <person name="Nelson D.R."/>
            <person name="Nyvall-Collen P."/>
            <person name="Peters A.F."/>
            <person name="Pommier C."/>
            <person name="Potin P."/>
            <person name="Poulain J."/>
            <person name="Quesneville H."/>
            <person name="Read B."/>
            <person name="Rensing S.A."/>
            <person name="Ritter A."/>
            <person name="Rousvoal S."/>
            <person name="Samanta M."/>
            <person name="Samson G."/>
            <person name="Schroeder D.C."/>
            <person name="Segurens B."/>
            <person name="Strittmatter M."/>
            <person name="Tonon T."/>
            <person name="Tregear J.W."/>
            <person name="Valentin K."/>
            <person name="von Dassow P."/>
            <person name="Yamagishi T."/>
            <person name="Van de Peer Y."/>
            <person name="Wincker P."/>
        </authorList>
    </citation>
    <scope>NUCLEOTIDE SEQUENCE [LARGE SCALE GENOMIC DNA]</scope>
    <source>
        <strain evidence="6">Ec32 / CCAP1310/4</strain>
    </source>
</reference>
<dbReference type="eggNOG" id="ENOG502SZW3">
    <property type="taxonomic scope" value="Eukaryota"/>
</dbReference>
<evidence type="ECO:0000313" key="6">
    <source>
        <dbReference type="Proteomes" id="UP000002630"/>
    </source>
</evidence>
<evidence type="ECO:0000256" key="3">
    <source>
        <dbReference type="SAM" id="MobiDB-lite"/>
    </source>
</evidence>
<organism evidence="5 6">
    <name type="scientific">Ectocarpus siliculosus</name>
    <name type="common">Brown alga</name>
    <name type="synonym">Conferva siliculosa</name>
    <dbReference type="NCBI Taxonomy" id="2880"/>
    <lineage>
        <taxon>Eukaryota</taxon>
        <taxon>Sar</taxon>
        <taxon>Stramenopiles</taxon>
        <taxon>Ochrophyta</taxon>
        <taxon>PX clade</taxon>
        <taxon>Phaeophyceae</taxon>
        <taxon>Ectocarpales</taxon>
        <taxon>Ectocarpaceae</taxon>
        <taxon>Ectocarpus</taxon>
    </lineage>
</organism>
<gene>
    <name evidence="5" type="ORF">Esi_0388_0013</name>
</gene>
<evidence type="ECO:0000259" key="4">
    <source>
        <dbReference type="Pfam" id="PF00111"/>
    </source>
</evidence>
<dbReference type="AlphaFoldDB" id="D8LM70"/>
<dbReference type="Gene3D" id="3.10.20.30">
    <property type="match status" value="1"/>
</dbReference>
<dbReference type="Proteomes" id="UP000002630">
    <property type="component" value="Linkage Group LG13"/>
</dbReference>
<keyword evidence="1" id="KW-0479">Metal-binding</keyword>
<feature type="compositionally biased region" description="Acidic residues" evidence="3">
    <location>
        <begin position="1"/>
        <end position="15"/>
    </location>
</feature>
<feature type="region of interest" description="Disordered" evidence="3">
    <location>
        <begin position="291"/>
        <end position="317"/>
    </location>
</feature>
<dbReference type="GO" id="GO:0051537">
    <property type="term" value="F:2 iron, 2 sulfur cluster binding"/>
    <property type="evidence" value="ECO:0007669"/>
    <property type="project" value="UniProtKB-KW"/>
</dbReference>
<dbReference type="OrthoDB" id="4333at2759"/>
<evidence type="ECO:0000256" key="1">
    <source>
        <dbReference type="ARBA" id="ARBA00022714"/>
    </source>
</evidence>
<protein>
    <recommendedName>
        <fullName evidence="4">2Fe-2S ferredoxin-type domain-containing protein</fullName>
    </recommendedName>
</protein>
<accession>D8LM70</accession>
<dbReference type="Pfam" id="PF00111">
    <property type="entry name" value="Fer2"/>
    <property type="match status" value="1"/>
</dbReference>
<feature type="domain" description="2Fe-2S ferredoxin-type" evidence="4">
    <location>
        <begin position="58"/>
        <end position="109"/>
    </location>
</feature>
<keyword evidence="6" id="KW-1185">Reference proteome</keyword>
<dbReference type="InParanoid" id="D8LM70"/>
<dbReference type="SUPFAM" id="SSF54292">
    <property type="entry name" value="2Fe-2S ferredoxin-like"/>
    <property type="match status" value="1"/>
</dbReference>
<dbReference type="EMBL" id="FN649738">
    <property type="protein sequence ID" value="CBN79703.1"/>
    <property type="molecule type" value="Genomic_DNA"/>
</dbReference>
<evidence type="ECO:0000256" key="2">
    <source>
        <dbReference type="ARBA" id="ARBA00023014"/>
    </source>
</evidence>
<keyword evidence="2" id="KW-0411">Iron-sulfur</keyword>
<evidence type="ECO:0000313" key="5">
    <source>
        <dbReference type="EMBL" id="CBN79703.1"/>
    </source>
</evidence>
<dbReference type="InterPro" id="IPR001041">
    <property type="entry name" value="2Fe-2S_ferredoxin-type"/>
</dbReference>
<keyword evidence="1" id="KW-0001">2Fe-2S</keyword>
<sequence>MQQDADGEVEPESEDGGALAQTVFPPRRPKTYELKKGQVGVRFINTSGDPDVCTAAYPGEIVTKVAKRCGVKIATACNSGICGTCMTDLEDANGKSYRPGFQVVRACVTPGLDIYPNRAKSGKLNNRLAGSKGKRKGEKMEAETVVDAMKRFEEGWEDEYQPDGSNDDKNTPAFVSKNFAGTLVDPITVRTPISYNAQKRMENKYMYDALPENVRRSNPPGGGRDLEEKMDAARQIDIRQRMQKERRERVNHYLDLAHRPIASTADIMALSQEEVDSRSRFFNEVPSTWEQAYGPPNLPEVERERSETGGRKSEGVTEARMSLYRSARQIPRYRFFGDPPLKEQDEAYFAEREDPMRRIKFEDAAELDRLAVVSGENSQDKNLFVYRDSRTGRVAPPHKAGSPGTVRAEMREKQLPVCGSCEGTGLQDCQVCHGTGINAAATGLHDLVCPR</sequence>
<keyword evidence="1" id="KW-0408">Iron</keyword>
<dbReference type="PROSITE" id="PS00197">
    <property type="entry name" value="2FE2S_FER_1"/>
    <property type="match status" value="1"/>
</dbReference>
<dbReference type="InterPro" id="IPR006058">
    <property type="entry name" value="2Fe2S_fd_BS"/>
</dbReference>
<proteinExistence type="predicted"/>
<dbReference type="InterPro" id="IPR036010">
    <property type="entry name" value="2Fe-2S_ferredoxin-like_sf"/>
</dbReference>
<dbReference type="InterPro" id="IPR012675">
    <property type="entry name" value="Beta-grasp_dom_sf"/>
</dbReference>
<name>D8LM70_ECTSI</name>
<feature type="compositionally biased region" description="Basic and acidic residues" evidence="3">
    <location>
        <begin position="300"/>
        <end position="317"/>
    </location>
</feature>
<feature type="region of interest" description="Disordered" evidence="3">
    <location>
        <begin position="1"/>
        <end position="24"/>
    </location>
</feature>
<dbReference type="CDD" id="cd00207">
    <property type="entry name" value="fer2"/>
    <property type="match status" value="1"/>
</dbReference>
<dbReference type="EMBL" id="FN648584">
    <property type="protein sequence ID" value="CBN79703.1"/>
    <property type="molecule type" value="Genomic_DNA"/>
</dbReference>